<evidence type="ECO:0008006" key="3">
    <source>
        <dbReference type="Google" id="ProtNLM"/>
    </source>
</evidence>
<evidence type="ECO:0000313" key="2">
    <source>
        <dbReference type="Proteomes" id="UP000708208"/>
    </source>
</evidence>
<feature type="non-terminal residue" evidence="1">
    <location>
        <position position="167"/>
    </location>
</feature>
<proteinExistence type="predicted"/>
<sequence>YIPHEHGRATKNSSVDVPNVIPSWLSCAATAGWEKLQKYYPTSDGEVYLISTILDPRCKLEFFKISHWKREWTDRAKKCITEVWKKEYKPQTKAGNEANNPANPGSSVFANMYASRSTSSRIKSDDELVRYLWEKVVSPELTENDNGRVNGCLGWWKIHEAEFPNLS</sequence>
<dbReference type="OrthoDB" id="117690at2759"/>
<reference evidence="1" key="1">
    <citation type="submission" date="2021-06" db="EMBL/GenBank/DDBJ databases">
        <authorList>
            <person name="Hodson N. C."/>
            <person name="Mongue J. A."/>
            <person name="Jaron S. K."/>
        </authorList>
    </citation>
    <scope>NUCLEOTIDE SEQUENCE</scope>
</reference>
<dbReference type="EMBL" id="CAJVCH010170558">
    <property type="protein sequence ID" value="CAG7728917.1"/>
    <property type="molecule type" value="Genomic_DNA"/>
</dbReference>
<comment type="caution">
    <text evidence="1">The sequence shown here is derived from an EMBL/GenBank/DDBJ whole genome shotgun (WGS) entry which is preliminary data.</text>
</comment>
<dbReference type="Proteomes" id="UP000708208">
    <property type="component" value="Unassembled WGS sequence"/>
</dbReference>
<evidence type="ECO:0000313" key="1">
    <source>
        <dbReference type="EMBL" id="CAG7728917.1"/>
    </source>
</evidence>
<dbReference type="AlphaFoldDB" id="A0A8J2K3M9"/>
<gene>
    <name evidence="1" type="ORF">AFUS01_LOCUS17664</name>
</gene>
<name>A0A8J2K3M9_9HEXA</name>
<organism evidence="1 2">
    <name type="scientific">Allacma fusca</name>
    <dbReference type="NCBI Taxonomy" id="39272"/>
    <lineage>
        <taxon>Eukaryota</taxon>
        <taxon>Metazoa</taxon>
        <taxon>Ecdysozoa</taxon>
        <taxon>Arthropoda</taxon>
        <taxon>Hexapoda</taxon>
        <taxon>Collembola</taxon>
        <taxon>Symphypleona</taxon>
        <taxon>Sminthuridae</taxon>
        <taxon>Allacma</taxon>
    </lineage>
</organism>
<accession>A0A8J2K3M9</accession>
<keyword evidence="2" id="KW-1185">Reference proteome</keyword>
<feature type="non-terminal residue" evidence="1">
    <location>
        <position position="1"/>
    </location>
</feature>
<protein>
    <recommendedName>
        <fullName evidence="3">Transposase</fullName>
    </recommendedName>
</protein>